<gene>
    <name evidence="2" type="ORF">DAEQUDRAFT_730934</name>
</gene>
<reference evidence="2 3" key="1">
    <citation type="journal article" date="2016" name="Mol. Biol. Evol.">
        <title>Comparative Genomics of Early-Diverging Mushroom-Forming Fungi Provides Insights into the Origins of Lignocellulose Decay Capabilities.</title>
        <authorList>
            <person name="Nagy L.G."/>
            <person name="Riley R."/>
            <person name="Tritt A."/>
            <person name="Adam C."/>
            <person name="Daum C."/>
            <person name="Floudas D."/>
            <person name="Sun H."/>
            <person name="Yadav J.S."/>
            <person name="Pangilinan J."/>
            <person name="Larsson K.H."/>
            <person name="Matsuura K."/>
            <person name="Barry K."/>
            <person name="Labutti K."/>
            <person name="Kuo R."/>
            <person name="Ohm R.A."/>
            <person name="Bhattacharya S.S."/>
            <person name="Shirouzu T."/>
            <person name="Yoshinaga Y."/>
            <person name="Martin F.M."/>
            <person name="Grigoriev I.V."/>
            <person name="Hibbett D.S."/>
        </authorList>
    </citation>
    <scope>NUCLEOTIDE SEQUENCE [LARGE SCALE GENOMIC DNA]</scope>
    <source>
        <strain evidence="2 3">L-15889</strain>
    </source>
</reference>
<proteinExistence type="predicted"/>
<sequence length="54" mass="6296">MSTSSFLVGWFVRVSCLTFVLVGCCSSRRPSRTPTDAHYWVTWLEERALSYHLR</sequence>
<protein>
    <submittedName>
        <fullName evidence="2">Uncharacterized protein</fullName>
    </submittedName>
</protein>
<keyword evidence="1" id="KW-1133">Transmembrane helix</keyword>
<dbReference type="EMBL" id="KV429098">
    <property type="protein sequence ID" value="KZT65894.1"/>
    <property type="molecule type" value="Genomic_DNA"/>
</dbReference>
<evidence type="ECO:0000256" key="1">
    <source>
        <dbReference type="SAM" id="Phobius"/>
    </source>
</evidence>
<feature type="transmembrane region" description="Helical" evidence="1">
    <location>
        <begin position="6"/>
        <end position="25"/>
    </location>
</feature>
<keyword evidence="1" id="KW-0812">Transmembrane</keyword>
<name>A0A165MMS9_9APHY</name>
<keyword evidence="1" id="KW-0472">Membrane</keyword>
<evidence type="ECO:0000313" key="2">
    <source>
        <dbReference type="EMBL" id="KZT65894.1"/>
    </source>
</evidence>
<accession>A0A165MMS9</accession>
<organism evidence="2 3">
    <name type="scientific">Daedalea quercina L-15889</name>
    <dbReference type="NCBI Taxonomy" id="1314783"/>
    <lineage>
        <taxon>Eukaryota</taxon>
        <taxon>Fungi</taxon>
        <taxon>Dikarya</taxon>
        <taxon>Basidiomycota</taxon>
        <taxon>Agaricomycotina</taxon>
        <taxon>Agaricomycetes</taxon>
        <taxon>Polyporales</taxon>
        <taxon>Fomitopsis</taxon>
    </lineage>
</organism>
<dbReference type="AlphaFoldDB" id="A0A165MMS9"/>
<evidence type="ECO:0000313" key="3">
    <source>
        <dbReference type="Proteomes" id="UP000076727"/>
    </source>
</evidence>
<keyword evidence="3" id="KW-1185">Reference proteome</keyword>
<dbReference type="Proteomes" id="UP000076727">
    <property type="component" value="Unassembled WGS sequence"/>
</dbReference>